<evidence type="ECO:0000313" key="6">
    <source>
        <dbReference type="EMBL" id="GAC28441.1"/>
    </source>
</evidence>
<dbReference type="Pfam" id="PF00990">
    <property type="entry name" value="GGDEF"/>
    <property type="match status" value="1"/>
</dbReference>
<accession>K6YWU6</accession>
<dbReference type="InterPro" id="IPR011123">
    <property type="entry name" value="Y_Y_Y"/>
</dbReference>
<dbReference type="FunFam" id="3.20.20.450:FF:000001">
    <property type="entry name" value="Cyclic di-GMP phosphodiesterase yahA"/>
    <property type="match status" value="1"/>
</dbReference>
<dbReference type="InterPro" id="IPR015943">
    <property type="entry name" value="WD40/YVTN_repeat-like_dom_sf"/>
</dbReference>
<organism evidence="6 7">
    <name type="scientific">Brumicola pallidula DSM 14239 = ACAM 615</name>
    <dbReference type="NCBI Taxonomy" id="1121922"/>
    <lineage>
        <taxon>Bacteria</taxon>
        <taxon>Pseudomonadati</taxon>
        <taxon>Pseudomonadota</taxon>
        <taxon>Gammaproteobacteria</taxon>
        <taxon>Alteromonadales</taxon>
        <taxon>Alteromonadaceae</taxon>
        <taxon>Brumicola</taxon>
    </lineage>
</organism>
<dbReference type="SUPFAM" id="SSF55785">
    <property type="entry name" value="PYP-like sensor domain (PAS domain)"/>
    <property type="match status" value="2"/>
</dbReference>
<dbReference type="Pfam" id="PF00563">
    <property type="entry name" value="EAL"/>
    <property type="match status" value="1"/>
</dbReference>
<dbReference type="Gene3D" id="3.30.70.270">
    <property type="match status" value="1"/>
</dbReference>
<dbReference type="CDD" id="cd00130">
    <property type="entry name" value="PAS"/>
    <property type="match status" value="1"/>
</dbReference>
<dbReference type="NCBIfam" id="TIGR00229">
    <property type="entry name" value="sensory_box"/>
    <property type="match status" value="1"/>
</dbReference>
<dbReference type="Proteomes" id="UP000006251">
    <property type="component" value="Unassembled WGS sequence"/>
</dbReference>
<dbReference type="InterPro" id="IPR043128">
    <property type="entry name" value="Rev_trsase/Diguanyl_cyclase"/>
</dbReference>
<dbReference type="SMART" id="SM00267">
    <property type="entry name" value="GGDEF"/>
    <property type="match status" value="1"/>
</dbReference>
<evidence type="ECO:0000259" key="3">
    <source>
        <dbReference type="PROSITE" id="PS50113"/>
    </source>
</evidence>
<dbReference type="InterPro" id="IPR000700">
    <property type="entry name" value="PAS-assoc_C"/>
</dbReference>
<dbReference type="InterPro" id="IPR029787">
    <property type="entry name" value="Nucleotide_cyclase"/>
</dbReference>
<dbReference type="GO" id="GO:0071111">
    <property type="term" value="F:cyclic-guanylate-specific phosphodiesterase activity"/>
    <property type="evidence" value="ECO:0007669"/>
    <property type="project" value="UniProtKB-EC"/>
</dbReference>
<dbReference type="Gene3D" id="3.30.450.20">
    <property type="entry name" value="PAS domain"/>
    <property type="match status" value="2"/>
</dbReference>
<dbReference type="NCBIfam" id="TIGR00254">
    <property type="entry name" value="GGDEF"/>
    <property type="match status" value="1"/>
</dbReference>
<evidence type="ECO:0000256" key="1">
    <source>
        <dbReference type="ARBA" id="ARBA00012282"/>
    </source>
</evidence>
<proteinExistence type="predicted"/>
<dbReference type="Pfam" id="PF07495">
    <property type="entry name" value="Y_Y_Y"/>
    <property type="match status" value="1"/>
</dbReference>
<dbReference type="EMBL" id="BAEQ01000024">
    <property type="protein sequence ID" value="GAC28441.1"/>
    <property type="molecule type" value="Genomic_DNA"/>
</dbReference>
<name>K6YWU6_9ALTE</name>
<dbReference type="CDD" id="cd01948">
    <property type="entry name" value="EAL"/>
    <property type="match status" value="1"/>
</dbReference>
<dbReference type="InterPro" id="IPR001633">
    <property type="entry name" value="EAL_dom"/>
</dbReference>
<dbReference type="EC" id="3.1.4.52" evidence="1"/>
<feature type="domain" description="EAL" evidence="4">
    <location>
        <begin position="1241"/>
        <end position="1495"/>
    </location>
</feature>
<dbReference type="PROSITE" id="PS50887">
    <property type="entry name" value="GGDEF"/>
    <property type="match status" value="1"/>
</dbReference>
<evidence type="ECO:0000259" key="5">
    <source>
        <dbReference type="PROSITE" id="PS50887"/>
    </source>
</evidence>
<dbReference type="SMART" id="SM00052">
    <property type="entry name" value="EAL"/>
    <property type="match status" value="1"/>
</dbReference>
<protein>
    <recommendedName>
        <fullName evidence="1">cyclic-guanylate-specific phosphodiesterase</fullName>
        <ecNumber evidence="1">3.1.4.52</ecNumber>
    </recommendedName>
</protein>
<dbReference type="InterPro" id="IPR000014">
    <property type="entry name" value="PAS"/>
</dbReference>
<dbReference type="Gene3D" id="2.60.40.10">
    <property type="entry name" value="Immunoglobulins"/>
    <property type="match status" value="1"/>
</dbReference>
<dbReference type="InterPro" id="IPR013783">
    <property type="entry name" value="Ig-like_fold"/>
</dbReference>
<dbReference type="SMART" id="SM00091">
    <property type="entry name" value="PAS"/>
    <property type="match status" value="1"/>
</dbReference>
<dbReference type="InterPro" id="IPR001610">
    <property type="entry name" value="PAC"/>
</dbReference>
<comment type="caution">
    <text evidence="6">The sequence shown here is derived from an EMBL/GenBank/DDBJ whole genome shotgun (WGS) entry which is preliminary data.</text>
</comment>
<dbReference type="SUPFAM" id="SSF55073">
    <property type="entry name" value="Nucleotide cyclase"/>
    <property type="match status" value="1"/>
</dbReference>
<gene>
    <name evidence="6" type="ORF">GPAL_1577</name>
</gene>
<keyword evidence="2" id="KW-0973">c-di-GMP</keyword>
<dbReference type="Gene3D" id="3.20.20.450">
    <property type="entry name" value="EAL domain"/>
    <property type="match status" value="1"/>
</dbReference>
<dbReference type="Gene3D" id="2.130.10.10">
    <property type="entry name" value="YVTN repeat-like/Quinoprotein amine dehydrogenase"/>
    <property type="match status" value="2"/>
</dbReference>
<feature type="domain" description="PAC" evidence="3">
    <location>
        <begin position="1019"/>
        <end position="1071"/>
    </location>
</feature>
<dbReference type="Pfam" id="PF13426">
    <property type="entry name" value="PAS_9"/>
    <property type="match status" value="1"/>
</dbReference>
<dbReference type="InterPro" id="IPR052155">
    <property type="entry name" value="Biofilm_reg_signaling"/>
</dbReference>
<dbReference type="PROSITE" id="PS50113">
    <property type="entry name" value="PAC"/>
    <property type="match status" value="1"/>
</dbReference>
<feature type="domain" description="GGDEF" evidence="5">
    <location>
        <begin position="1099"/>
        <end position="1232"/>
    </location>
</feature>
<dbReference type="PROSITE" id="PS50883">
    <property type="entry name" value="EAL"/>
    <property type="match status" value="1"/>
</dbReference>
<sequence>MGILSELKIITIIIMNQAVEFVTRAFSQKWLILIMLASMQFLSPATARVSTSLNFEHLSAQNGFSQSNVIQTIEDKYGFIWIVSSDGLSKYDGFQNRLFSADGSVPGSIPSNSVSGIVIDDQLNLWVATNQGLSKYHYETDSFSTITSENSIIKANEISAIASASGKEIYFTVQNSLYRLNAESEKVTQVISQSPFPTSITYIKDENSRIWMSSAYSGIFIFDKISGQLFDLTLENPWNFTLPNVKINKIEVVGNKYWIATNKGLITLDSSTNKQNNLSQELNPDLPSNVINALNFDGESLWIGTNRGLAIADKESNIQTVINHNNAFSSGLQDSNISNIFISRMGTAWIGTASAGLHNFHPASSPLKLFKPVEGDSKSLSGRQIIGFANDTNQDIWVATRLDGLNKFNQKQGYYIQVPLNITAMVNDIKIDASNKVWLATSEGIYSYRIDGDSLAFENQIHATKSFEAIEIFNNRLWIWHQDKGLSNIDPKTYEETFVNLPSDISVAMPVFTDDRSKVWLQTNVGVLINDRGSNQFSRPSGLEEFGQLNIIQVYSHQDAYWVITENQGIFKLDKVSLTLLKQFSGLNDNATSDIRSAIGLENSIWYASRQGIYTLDFDSSSIVKRRSKSALNFNELGRGAIIATADGNLLIGGSIGIHYLKTKQQNINKYDKPVEPQFISFSAPNKTLDRETPHLPAFMMHRFEMAHSESRINIEFGVINSINSNATEYRYILEGLDKDWTYTTTNRLASYSYLTFGDYIFKVQARINGGEWSQQNELAIAVEKPFWLNTRALIFYAFFIIFLVIYQANKMKSRKNRDQTLTEDVERLTLTLSSSGDELWDWDISSGQIYRANTWNTIDFPQDSMRSHTTYENNVHENDVERLKQSLDDHLDGKTQFFELAYRVKTFAGDWVWVLDRGKVVKRDAHNKAQRMTGTLKNINHLKQAEEQLNLFKSSFENITEGVFIADQEFKFMSVNSAYCNFTGDTVEKALASKLSFSQYPEAFTEEVKKTLRHKGSWSGEVDAVRTNGEKYQIEMTIDAIRNEDNHISHYVGVFSDISSRKKTEKELLKLANTDPLTNLPNRSFFQASHENLVRRETPHALICLDMDNFKRINDSLGHQTGDLLIKQIARRLQKITTSSSTTYRLGGDEFSMLVEATATVHRISHIAQDILDTLSRPFYIAKQEFVLGVSIGIATYPEDGTNHQELLKNADTAMYFAKNNGGSNYQFFSGEMNKNAVRQLQIENLIRFGIKEDLFSVFYQPKVDIASGRMVSMEALVRFEHPQKGIVSPGQFIPLAEQTGQILEIGEQVLRKACIDTKRWVDAGLFTGRVAVNISAKQFELPDLDDRIERILKQVGLSPLHLECEITEGTLMENPEQALKMMQRLRERGIHLALDDFGTGYSSLAYLKKFPIHTLKIDKAFIDDIATSSVDKHMTESIIKIAHNLGLKVVAEGVEHENQLEILKRYDCEMLQGYLFSKPVSAAKFEQLLVEGRNMKHMLESRKPSPIRPAVRIAKS</sequence>
<dbReference type="InterPro" id="IPR035965">
    <property type="entry name" value="PAS-like_dom_sf"/>
</dbReference>
<dbReference type="InterPro" id="IPR013655">
    <property type="entry name" value="PAS_fold_3"/>
</dbReference>
<dbReference type="PANTHER" id="PTHR44757:SF2">
    <property type="entry name" value="BIOFILM ARCHITECTURE MAINTENANCE PROTEIN MBAA"/>
    <property type="match status" value="1"/>
</dbReference>
<evidence type="ECO:0000259" key="4">
    <source>
        <dbReference type="PROSITE" id="PS50883"/>
    </source>
</evidence>
<dbReference type="InterPro" id="IPR035919">
    <property type="entry name" value="EAL_sf"/>
</dbReference>
<keyword evidence="7" id="KW-1185">Reference proteome</keyword>
<reference evidence="7" key="1">
    <citation type="journal article" date="2014" name="Environ. Microbiol.">
        <title>Comparative genomics of the marine bacterial genus Glaciecola reveals the high degree of genomic diversity and genomic characteristic for cold adaptation.</title>
        <authorList>
            <person name="Qin Q.L."/>
            <person name="Xie B.B."/>
            <person name="Yu Y."/>
            <person name="Shu Y.L."/>
            <person name="Rong J.C."/>
            <person name="Zhang Y.J."/>
            <person name="Zhao D.L."/>
            <person name="Chen X.L."/>
            <person name="Zhang X.Y."/>
            <person name="Chen B."/>
            <person name="Zhou B.C."/>
            <person name="Zhang Y.Z."/>
        </authorList>
    </citation>
    <scope>NUCLEOTIDE SEQUENCE [LARGE SCALE GENOMIC DNA]</scope>
    <source>
        <strain evidence="7">ACAM 615</strain>
    </source>
</reference>
<dbReference type="PANTHER" id="PTHR44757">
    <property type="entry name" value="DIGUANYLATE CYCLASE DGCP"/>
    <property type="match status" value="1"/>
</dbReference>
<evidence type="ECO:0000256" key="2">
    <source>
        <dbReference type="ARBA" id="ARBA00022636"/>
    </source>
</evidence>
<dbReference type="InterPro" id="IPR011047">
    <property type="entry name" value="Quinoprotein_ADH-like_sf"/>
</dbReference>
<dbReference type="SUPFAM" id="SSF141868">
    <property type="entry name" value="EAL domain-like"/>
    <property type="match status" value="1"/>
</dbReference>
<dbReference type="CDD" id="cd01949">
    <property type="entry name" value="GGDEF"/>
    <property type="match status" value="1"/>
</dbReference>
<dbReference type="Pfam" id="PF08447">
    <property type="entry name" value="PAS_3"/>
    <property type="match status" value="1"/>
</dbReference>
<dbReference type="SUPFAM" id="SSF50998">
    <property type="entry name" value="Quinoprotein alcohol dehydrogenase-like"/>
    <property type="match status" value="1"/>
</dbReference>
<evidence type="ECO:0000313" key="7">
    <source>
        <dbReference type="Proteomes" id="UP000006251"/>
    </source>
</evidence>
<dbReference type="SMART" id="SM00086">
    <property type="entry name" value="PAC"/>
    <property type="match status" value="2"/>
</dbReference>
<dbReference type="SUPFAM" id="SSF63829">
    <property type="entry name" value="Calcium-dependent phosphotriesterase"/>
    <property type="match status" value="1"/>
</dbReference>
<dbReference type="STRING" id="1121922.GCA_000428905_02836"/>
<dbReference type="InterPro" id="IPR000160">
    <property type="entry name" value="GGDEF_dom"/>
</dbReference>